<comment type="caution">
    <text evidence="1">The sequence shown here is derived from an EMBL/GenBank/DDBJ whole genome shotgun (WGS) entry which is preliminary data.</text>
</comment>
<dbReference type="AlphaFoldDB" id="A0A0V0RA58"/>
<evidence type="ECO:0000313" key="2">
    <source>
        <dbReference type="Proteomes" id="UP000054630"/>
    </source>
</evidence>
<accession>A0A0V0RA58</accession>
<proteinExistence type="predicted"/>
<keyword evidence="2" id="KW-1185">Reference proteome</keyword>
<protein>
    <submittedName>
        <fullName evidence="1">Uncharacterized protein</fullName>
    </submittedName>
</protein>
<dbReference type="EMBL" id="JYDL01002378">
    <property type="protein sequence ID" value="KRX11380.1"/>
    <property type="molecule type" value="Genomic_DNA"/>
</dbReference>
<dbReference type="Proteomes" id="UP000054630">
    <property type="component" value="Unassembled WGS sequence"/>
</dbReference>
<reference evidence="1 2" key="1">
    <citation type="submission" date="2015-01" db="EMBL/GenBank/DDBJ databases">
        <title>Evolution of Trichinella species and genotypes.</title>
        <authorList>
            <person name="Korhonen P.K."/>
            <person name="Edoardo P."/>
            <person name="Giuseppe L.R."/>
            <person name="Gasser R.B."/>
        </authorList>
    </citation>
    <scope>NUCLEOTIDE SEQUENCE [LARGE SCALE GENOMIC DNA]</scope>
    <source>
        <strain evidence="1">ISS37</strain>
    </source>
</reference>
<sequence length="36" mass="4140">MVVLKWKTCLLSWTVSRSSTMSSWSNMKMTEVIQGC</sequence>
<evidence type="ECO:0000313" key="1">
    <source>
        <dbReference type="EMBL" id="KRX11380.1"/>
    </source>
</evidence>
<feature type="non-terminal residue" evidence="1">
    <location>
        <position position="36"/>
    </location>
</feature>
<gene>
    <name evidence="1" type="ORF">T07_10148</name>
</gene>
<name>A0A0V0RA58_9BILA</name>
<organism evidence="1 2">
    <name type="scientific">Trichinella nelsoni</name>
    <dbReference type="NCBI Taxonomy" id="6336"/>
    <lineage>
        <taxon>Eukaryota</taxon>
        <taxon>Metazoa</taxon>
        <taxon>Ecdysozoa</taxon>
        <taxon>Nematoda</taxon>
        <taxon>Enoplea</taxon>
        <taxon>Dorylaimia</taxon>
        <taxon>Trichinellida</taxon>
        <taxon>Trichinellidae</taxon>
        <taxon>Trichinella</taxon>
    </lineage>
</organism>